<gene>
    <name evidence="6" type="ORF">DAT39_004069</name>
</gene>
<dbReference type="SUPFAM" id="SSF57586">
    <property type="entry name" value="TNF receptor-like"/>
    <property type="match status" value="3"/>
</dbReference>
<feature type="chain" id="PRO_5035235031" evidence="4">
    <location>
        <begin position="23"/>
        <end position="241"/>
    </location>
</feature>
<evidence type="ECO:0000256" key="3">
    <source>
        <dbReference type="SAM" id="Phobius"/>
    </source>
</evidence>
<dbReference type="GO" id="GO:0050830">
    <property type="term" value="P:defense response to Gram-positive bacterium"/>
    <property type="evidence" value="ECO:0007669"/>
    <property type="project" value="TreeGrafter"/>
</dbReference>
<dbReference type="CDD" id="cd13405">
    <property type="entry name" value="TNFRSF14_teleost"/>
    <property type="match status" value="1"/>
</dbReference>
<accession>A0A8J4UED1</accession>
<dbReference type="GO" id="GO:0046642">
    <property type="term" value="P:negative regulation of alpha-beta T cell proliferation"/>
    <property type="evidence" value="ECO:0007669"/>
    <property type="project" value="TreeGrafter"/>
</dbReference>
<dbReference type="Proteomes" id="UP000727407">
    <property type="component" value="Unassembled WGS sequence"/>
</dbReference>
<feature type="region of interest" description="Disordered" evidence="2">
    <location>
        <begin position="221"/>
        <end position="241"/>
    </location>
</feature>
<comment type="caution">
    <text evidence="1">Lacks conserved residue(s) required for the propagation of feature annotation.</text>
</comment>
<dbReference type="GO" id="GO:0007165">
    <property type="term" value="P:signal transduction"/>
    <property type="evidence" value="ECO:0007669"/>
    <property type="project" value="InterPro"/>
</dbReference>
<sequence>MKATSLTLRLYIFGVYSVLTYGQCGPSEYFSRAGECCPMCNIGSVVYKDCSGDYSTSCKPCSTGTFMNRPNGLHTCLQCKVCDSGQGLTIRQSCTTMQDTICEILDGYYCLDPQNEECIHAEEHSKCTPGHYVKTPGTKKSNTVCESCPQGFYSPEGVTCTKWTDCSATNEVVDQEGTSITDVKCTLTTRQRYGLIGVPAVVILSAILWLYKQIQCKNELPSPVEETSPKDQTDAAQSRKL</sequence>
<keyword evidence="3" id="KW-1133">Transmembrane helix</keyword>
<dbReference type="CDD" id="cd00185">
    <property type="entry name" value="TNFRSF"/>
    <property type="match status" value="1"/>
</dbReference>
<dbReference type="GO" id="GO:0006955">
    <property type="term" value="P:immune response"/>
    <property type="evidence" value="ECO:0007669"/>
    <property type="project" value="InterPro"/>
</dbReference>
<dbReference type="GO" id="GO:0050829">
    <property type="term" value="P:defense response to Gram-negative bacterium"/>
    <property type="evidence" value="ECO:0007669"/>
    <property type="project" value="TreeGrafter"/>
</dbReference>
<reference evidence="6" key="1">
    <citation type="submission" date="2020-07" db="EMBL/GenBank/DDBJ databases">
        <title>Clarias magur genome sequencing, assembly and annotation.</title>
        <authorList>
            <person name="Kushwaha B."/>
            <person name="Kumar R."/>
            <person name="Das P."/>
            <person name="Joshi C.G."/>
            <person name="Kumar D."/>
            <person name="Nagpure N.S."/>
            <person name="Pandey M."/>
            <person name="Agarwal S."/>
            <person name="Srivastava S."/>
            <person name="Singh M."/>
            <person name="Sahoo L."/>
            <person name="Jayasankar P."/>
            <person name="Meher P.K."/>
            <person name="Koringa P.G."/>
            <person name="Iquebal M.A."/>
            <person name="Das S.P."/>
            <person name="Bit A."/>
            <person name="Patnaik S."/>
            <person name="Patel N."/>
            <person name="Shah T.M."/>
            <person name="Hinsu A."/>
            <person name="Jena J.K."/>
        </authorList>
    </citation>
    <scope>NUCLEOTIDE SEQUENCE</scope>
    <source>
        <strain evidence="6">CIFAMagur01</strain>
        <tissue evidence="6">Testis</tissue>
    </source>
</reference>
<organism evidence="6 7">
    <name type="scientific">Clarias magur</name>
    <name type="common">Asian catfish</name>
    <name type="synonym">Macropteronotus magur</name>
    <dbReference type="NCBI Taxonomy" id="1594786"/>
    <lineage>
        <taxon>Eukaryota</taxon>
        <taxon>Metazoa</taxon>
        <taxon>Chordata</taxon>
        <taxon>Craniata</taxon>
        <taxon>Vertebrata</taxon>
        <taxon>Euteleostomi</taxon>
        <taxon>Actinopterygii</taxon>
        <taxon>Neopterygii</taxon>
        <taxon>Teleostei</taxon>
        <taxon>Ostariophysi</taxon>
        <taxon>Siluriformes</taxon>
        <taxon>Clariidae</taxon>
        <taxon>Clarias</taxon>
    </lineage>
</organism>
<feature type="domain" description="TNFR-Cys" evidence="5">
    <location>
        <begin position="60"/>
        <end position="102"/>
    </location>
</feature>
<dbReference type="GO" id="GO:2000406">
    <property type="term" value="P:positive regulation of T cell migration"/>
    <property type="evidence" value="ECO:0007669"/>
    <property type="project" value="TreeGrafter"/>
</dbReference>
<dbReference type="EMBL" id="QNUK01000035">
    <property type="protein sequence ID" value="KAF5906263.1"/>
    <property type="molecule type" value="Genomic_DNA"/>
</dbReference>
<dbReference type="PRINTS" id="PR01680">
    <property type="entry name" value="TNFACTORR6"/>
</dbReference>
<dbReference type="PROSITE" id="PS00652">
    <property type="entry name" value="TNFR_NGFR_1"/>
    <property type="match status" value="2"/>
</dbReference>
<dbReference type="GO" id="GO:0006915">
    <property type="term" value="P:apoptotic process"/>
    <property type="evidence" value="ECO:0007669"/>
    <property type="project" value="InterPro"/>
</dbReference>
<keyword evidence="6" id="KW-0675">Receptor</keyword>
<keyword evidence="4" id="KW-0732">Signal</keyword>
<dbReference type="PROSITE" id="PS50050">
    <property type="entry name" value="TNFR_NGFR_2"/>
    <property type="match status" value="1"/>
</dbReference>
<dbReference type="FunFam" id="2.10.50.10:FF:000007">
    <property type="entry name" value="TNF receptor superfamily member 14"/>
    <property type="match status" value="1"/>
</dbReference>
<dbReference type="GO" id="GO:0009897">
    <property type="term" value="C:external side of plasma membrane"/>
    <property type="evidence" value="ECO:0007669"/>
    <property type="project" value="TreeGrafter"/>
</dbReference>
<dbReference type="Pfam" id="PF00020">
    <property type="entry name" value="TNFR_c6"/>
    <property type="match status" value="2"/>
</dbReference>
<comment type="caution">
    <text evidence="6">The sequence shown here is derived from an EMBL/GenBank/DDBJ whole genome shotgun (WGS) entry which is preliminary data.</text>
</comment>
<dbReference type="SMART" id="SM00208">
    <property type="entry name" value="TNFR"/>
    <property type="match status" value="4"/>
</dbReference>
<dbReference type="AlphaFoldDB" id="A0A8J4UED1"/>
<dbReference type="Gene3D" id="2.10.50.10">
    <property type="entry name" value="Tumor Necrosis Factor Receptor, subunit A, domain 2"/>
    <property type="match status" value="3"/>
</dbReference>
<dbReference type="GO" id="GO:0002720">
    <property type="term" value="P:positive regulation of cytokine production involved in immune response"/>
    <property type="evidence" value="ECO:0007669"/>
    <property type="project" value="TreeGrafter"/>
</dbReference>
<feature type="non-terminal residue" evidence="6">
    <location>
        <position position="241"/>
    </location>
</feature>
<dbReference type="InterPro" id="IPR001368">
    <property type="entry name" value="TNFR/NGFR_Cys_rich_reg"/>
</dbReference>
<evidence type="ECO:0000259" key="5">
    <source>
        <dbReference type="PROSITE" id="PS50050"/>
    </source>
</evidence>
<keyword evidence="1" id="KW-1015">Disulfide bond</keyword>
<dbReference type="PANTHER" id="PTHR46838">
    <property type="entry name" value="TUMOR NECROSIS FACTOR RECEPTOR SUPERFAMILY MEMBER 14"/>
    <property type="match status" value="1"/>
</dbReference>
<feature type="transmembrane region" description="Helical" evidence="3">
    <location>
        <begin position="193"/>
        <end position="211"/>
    </location>
</feature>
<evidence type="ECO:0000256" key="2">
    <source>
        <dbReference type="SAM" id="MobiDB-lite"/>
    </source>
</evidence>
<name>A0A8J4UED1_CLAMG</name>
<feature type="signal peptide" evidence="4">
    <location>
        <begin position="1"/>
        <end position="22"/>
    </location>
</feature>
<feature type="disulfide bond" evidence="1">
    <location>
        <begin position="61"/>
        <end position="76"/>
    </location>
</feature>
<dbReference type="OrthoDB" id="10031141at2759"/>
<evidence type="ECO:0000313" key="7">
    <source>
        <dbReference type="Proteomes" id="UP000727407"/>
    </source>
</evidence>
<keyword evidence="7" id="KW-1185">Reference proteome</keyword>
<protein>
    <submittedName>
        <fullName evidence="6">Tumor necrosis factor receptor superfamily member 5-like isoform X3</fullName>
    </submittedName>
</protein>
<evidence type="ECO:0000256" key="1">
    <source>
        <dbReference type="PROSITE-ProRule" id="PRU00206"/>
    </source>
</evidence>
<keyword evidence="3" id="KW-0472">Membrane</keyword>
<dbReference type="SMART" id="SM01411">
    <property type="entry name" value="Ephrin_rec_like"/>
    <property type="match status" value="2"/>
</dbReference>
<dbReference type="GO" id="GO:0004888">
    <property type="term" value="F:transmembrane signaling receptor activity"/>
    <property type="evidence" value="ECO:0007669"/>
    <property type="project" value="InterPro"/>
</dbReference>
<dbReference type="PANTHER" id="PTHR46838:SF1">
    <property type="entry name" value="TUMOR NECROSIS FACTOR RECEPTOR SUPERFAMILY MEMBER 14"/>
    <property type="match status" value="1"/>
</dbReference>
<keyword evidence="3" id="KW-0812">Transmembrane</keyword>
<feature type="repeat" description="TNFR-Cys" evidence="1">
    <location>
        <begin position="60"/>
        <end position="102"/>
    </location>
</feature>
<dbReference type="InterPro" id="IPR008063">
    <property type="entry name" value="Fas_rcpt"/>
</dbReference>
<evidence type="ECO:0000313" key="6">
    <source>
        <dbReference type="EMBL" id="KAF5906263.1"/>
    </source>
</evidence>
<proteinExistence type="predicted"/>
<evidence type="ECO:0000256" key="4">
    <source>
        <dbReference type="SAM" id="SignalP"/>
    </source>
</evidence>